<feature type="domain" description="RagB/SusD" evidence="7">
    <location>
        <begin position="283"/>
        <end position="540"/>
    </location>
</feature>
<evidence type="ECO:0000256" key="2">
    <source>
        <dbReference type="ARBA" id="ARBA00006275"/>
    </source>
</evidence>
<keyword evidence="4" id="KW-0472">Membrane</keyword>
<organism evidence="9 10">
    <name type="scientific">Compostibacter hankyongensis</name>
    <dbReference type="NCBI Taxonomy" id="1007089"/>
    <lineage>
        <taxon>Bacteria</taxon>
        <taxon>Pseudomonadati</taxon>
        <taxon>Bacteroidota</taxon>
        <taxon>Chitinophagia</taxon>
        <taxon>Chitinophagales</taxon>
        <taxon>Chitinophagaceae</taxon>
        <taxon>Compostibacter</taxon>
    </lineage>
</organism>
<feature type="signal peptide" evidence="6">
    <location>
        <begin position="1"/>
        <end position="20"/>
    </location>
</feature>
<dbReference type="PROSITE" id="PS51257">
    <property type="entry name" value="PROKAR_LIPOPROTEIN"/>
    <property type="match status" value="1"/>
</dbReference>
<dbReference type="InterPro" id="IPR033985">
    <property type="entry name" value="SusD-like_N"/>
</dbReference>
<keyword evidence="3 6" id="KW-0732">Signal</keyword>
<evidence type="ECO:0000256" key="1">
    <source>
        <dbReference type="ARBA" id="ARBA00004442"/>
    </source>
</evidence>
<dbReference type="SUPFAM" id="SSF48452">
    <property type="entry name" value="TPR-like"/>
    <property type="match status" value="1"/>
</dbReference>
<keyword evidence="5" id="KW-0998">Cell outer membrane</keyword>
<dbReference type="Pfam" id="PF07980">
    <property type="entry name" value="SusD_RagB"/>
    <property type="match status" value="1"/>
</dbReference>
<comment type="similarity">
    <text evidence="2">Belongs to the SusD family.</text>
</comment>
<protein>
    <submittedName>
        <fullName evidence="9">RagB/SusD family nutrient uptake outer membrane protein</fullName>
    </submittedName>
</protein>
<evidence type="ECO:0000256" key="6">
    <source>
        <dbReference type="SAM" id="SignalP"/>
    </source>
</evidence>
<name>A0ABP8FBX7_9BACT</name>
<dbReference type="Proteomes" id="UP001501207">
    <property type="component" value="Unassembled WGS sequence"/>
</dbReference>
<dbReference type="InterPro" id="IPR011990">
    <property type="entry name" value="TPR-like_helical_dom_sf"/>
</dbReference>
<comment type="caution">
    <text evidence="9">The sequence shown here is derived from an EMBL/GenBank/DDBJ whole genome shotgun (WGS) entry which is preliminary data.</text>
</comment>
<sequence>MKPTLYIKSCLALLLFWAAAGCQKDLLNTAPKTDLIGNTFWKSQKDAVNAVNAIYSKLPGISELQWDQLSDIGMTNNNGSALSEYIEKGAPNANLDFFGNQWKDAYTAIRAANYFLENVDKVKDADPNTADSLLLRLKGEARFIRAFFYTRLVMLFGDVPLITQTLELSEGYDVPRTPKNEVWDFVDKELTDIAGNLPERYTGDDIGRITRGAALAMKARAMLYAGRWQAAADAAKAVMDLNVYSLYPSFAKLFGYAAEHSSEVILDREYAKDVLPSSFFNTYAPKGMNGTITIAPTGMLADAFETSKGLSIDKDPDYNPRNPYHNRDPRLGYTLFLPAFSDDVPGDKLYNGKPYDPRPGSHTADEVEVDYLRSKTGFNTKKYVNPEDMSDRSNCGTDFILIRYADVLLMYAEAKTELNQIDGAVYDAVNAIRTRSDVNMPPVPAGRSQEQMRQIVRHERMVELAMEGLRFFDLRRWKTAEKVMQGAVRGMTYIRSGGATVDTVVYGGIVRHFNPDRDYLFPIPQQEVLLNSKLTQNPGF</sequence>
<proteinExistence type="inferred from homology"/>
<comment type="subcellular location">
    <subcellularLocation>
        <location evidence="1">Cell outer membrane</location>
    </subcellularLocation>
</comment>
<evidence type="ECO:0000313" key="9">
    <source>
        <dbReference type="EMBL" id="GAA4299887.1"/>
    </source>
</evidence>
<feature type="chain" id="PRO_5045745936" evidence="6">
    <location>
        <begin position="21"/>
        <end position="540"/>
    </location>
</feature>
<keyword evidence="10" id="KW-1185">Reference proteome</keyword>
<accession>A0ABP8FBX7</accession>
<evidence type="ECO:0000256" key="5">
    <source>
        <dbReference type="ARBA" id="ARBA00023237"/>
    </source>
</evidence>
<dbReference type="Pfam" id="PF14322">
    <property type="entry name" value="SusD-like_3"/>
    <property type="match status" value="1"/>
</dbReference>
<evidence type="ECO:0000256" key="4">
    <source>
        <dbReference type="ARBA" id="ARBA00023136"/>
    </source>
</evidence>
<evidence type="ECO:0000259" key="8">
    <source>
        <dbReference type="Pfam" id="PF14322"/>
    </source>
</evidence>
<evidence type="ECO:0000256" key="3">
    <source>
        <dbReference type="ARBA" id="ARBA00022729"/>
    </source>
</evidence>
<dbReference type="CDD" id="cd08977">
    <property type="entry name" value="SusD"/>
    <property type="match status" value="1"/>
</dbReference>
<dbReference type="EMBL" id="BAABFN010000001">
    <property type="protein sequence ID" value="GAA4299887.1"/>
    <property type="molecule type" value="Genomic_DNA"/>
</dbReference>
<feature type="domain" description="SusD-like N-terminal" evidence="8">
    <location>
        <begin position="78"/>
        <end position="223"/>
    </location>
</feature>
<evidence type="ECO:0000313" key="10">
    <source>
        <dbReference type="Proteomes" id="UP001501207"/>
    </source>
</evidence>
<evidence type="ECO:0000259" key="7">
    <source>
        <dbReference type="Pfam" id="PF07980"/>
    </source>
</evidence>
<dbReference type="RefSeq" id="WP_344973472.1">
    <property type="nucleotide sequence ID" value="NZ_BAABFN010000001.1"/>
</dbReference>
<reference evidence="10" key="1">
    <citation type="journal article" date="2019" name="Int. J. Syst. Evol. Microbiol.">
        <title>The Global Catalogue of Microorganisms (GCM) 10K type strain sequencing project: providing services to taxonomists for standard genome sequencing and annotation.</title>
        <authorList>
            <consortium name="The Broad Institute Genomics Platform"/>
            <consortium name="The Broad Institute Genome Sequencing Center for Infectious Disease"/>
            <person name="Wu L."/>
            <person name="Ma J."/>
        </authorList>
    </citation>
    <scope>NUCLEOTIDE SEQUENCE [LARGE SCALE GENOMIC DNA]</scope>
    <source>
        <strain evidence="10">JCM 17664</strain>
    </source>
</reference>
<gene>
    <name evidence="9" type="ORF">GCM10023143_00470</name>
</gene>
<dbReference type="InterPro" id="IPR012944">
    <property type="entry name" value="SusD_RagB_dom"/>
</dbReference>
<dbReference type="Gene3D" id="1.25.40.390">
    <property type="match status" value="1"/>
</dbReference>